<dbReference type="Pfam" id="PF02417">
    <property type="entry name" value="Chromate_transp"/>
    <property type="match status" value="2"/>
</dbReference>
<dbReference type="PIRSF" id="PIRSF004810">
    <property type="entry name" value="ChrA"/>
    <property type="match status" value="1"/>
</dbReference>
<feature type="transmembrane region" description="Helical" evidence="7">
    <location>
        <begin position="287"/>
        <end position="309"/>
    </location>
</feature>
<feature type="transmembrane region" description="Helical" evidence="7">
    <location>
        <begin position="110"/>
        <end position="138"/>
    </location>
</feature>
<feature type="transmembrane region" description="Helical" evidence="7">
    <location>
        <begin position="316"/>
        <end position="334"/>
    </location>
</feature>
<feature type="transmembrane region" description="Helical" evidence="7">
    <location>
        <begin position="340"/>
        <end position="357"/>
    </location>
</feature>
<protein>
    <submittedName>
        <fullName evidence="8">Chromate transporter</fullName>
    </submittedName>
</protein>
<keyword evidence="9" id="KW-1185">Reference proteome</keyword>
<proteinExistence type="inferred from homology"/>
<keyword evidence="4 7" id="KW-0812">Transmembrane</keyword>
<comment type="subcellular location">
    <subcellularLocation>
        <location evidence="1">Cell membrane</location>
        <topology evidence="1">Multi-pass membrane protein</topology>
    </subcellularLocation>
</comment>
<dbReference type="InterPro" id="IPR003370">
    <property type="entry name" value="Chromate_transpt"/>
</dbReference>
<sequence length="358" mass="38557">MRRRQWVSEEDFVDLIGVTNLIPGPSSTELAIYLGYLRAGWPGLLVAGVCFIGPAMLIVLALAWAYVTYGALPQIDWLFYGIQPVVVAIIAHAIWNLGRTVFKGLLPVGLAILVLVCYFFGVNVLLLLFGGAALYGLLRLLIARWPTKSKVASFVVPLLGAHFQASFESLGSFVRTGAVAVAAPISLGVVFLTFLKFGSVVYGSGYTLLAFLRTDLVQNLHWLTDKQLLDAVSIGQFTPGPVFTTATFIGYVIGGWPAALLATLAMFLPSFVLIALIHPVASRLRQVAWTATLLDGVNAAALALMTGVLIQIGQHALVDVLTWAVAALAFAALVRFKPNSMWLILAGAVIGLLRFWVF</sequence>
<evidence type="ECO:0000256" key="5">
    <source>
        <dbReference type="ARBA" id="ARBA00022989"/>
    </source>
</evidence>
<keyword evidence="5 7" id="KW-1133">Transmembrane helix</keyword>
<keyword evidence="3" id="KW-1003">Cell membrane</keyword>
<organism evidence="8 9">
    <name type="scientific">Ktedonobacter robiniae</name>
    <dbReference type="NCBI Taxonomy" id="2778365"/>
    <lineage>
        <taxon>Bacteria</taxon>
        <taxon>Bacillati</taxon>
        <taxon>Chloroflexota</taxon>
        <taxon>Ktedonobacteria</taxon>
        <taxon>Ktedonobacterales</taxon>
        <taxon>Ktedonobacteraceae</taxon>
        <taxon>Ktedonobacter</taxon>
    </lineage>
</organism>
<accession>A0ABQ3V0B5</accession>
<gene>
    <name evidence="8" type="ORF">KSB_68280</name>
</gene>
<evidence type="ECO:0000256" key="2">
    <source>
        <dbReference type="ARBA" id="ARBA00005262"/>
    </source>
</evidence>
<dbReference type="Proteomes" id="UP000654345">
    <property type="component" value="Unassembled WGS sequence"/>
</dbReference>
<evidence type="ECO:0000256" key="1">
    <source>
        <dbReference type="ARBA" id="ARBA00004651"/>
    </source>
</evidence>
<dbReference type="NCBIfam" id="TIGR00937">
    <property type="entry name" value="2A51"/>
    <property type="match status" value="1"/>
</dbReference>
<feature type="transmembrane region" description="Helical" evidence="7">
    <location>
        <begin position="173"/>
        <end position="195"/>
    </location>
</feature>
<feature type="transmembrane region" description="Helical" evidence="7">
    <location>
        <begin position="42"/>
        <end position="65"/>
    </location>
</feature>
<reference evidence="8 9" key="1">
    <citation type="journal article" date="2021" name="Int. J. Syst. Evol. Microbiol.">
        <title>Reticulibacter mediterranei gen. nov., sp. nov., within the new family Reticulibacteraceae fam. nov., and Ktedonospora formicarum gen. nov., sp. nov., Ktedonobacter robiniae sp. nov., Dictyobacter formicarum sp. nov. and Dictyobacter arantiisoli sp. nov., belonging to the class Ktedonobacteria.</title>
        <authorList>
            <person name="Yabe S."/>
            <person name="Zheng Y."/>
            <person name="Wang C.M."/>
            <person name="Sakai Y."/>
            <person name="Abe K."/>
            <person name="Yokota A."/>
            <person name="Donadio S."/>
            <person name="Cavaletti L."/>
            <person name="Monciardini P."/>
        </authorList>
    </citation>
    <scope>NUCLEOTIDE SEQUENCE [LARGE SCALE GENOMIC DNA]</scope>
    <source>
        <strain evidence="8 9">SOSP1-30</strain>
    </source>
</reference>
<evidence type="ECO:0000256" key="6">
    <source>
        <dbReference type="ARBA" id="ARBA00023136"/>
    </source>
</evidence>
<dbReference type="EMBL" id="BNJG01000003">
    <property type="protein sequence ID" value="GHO58353.1"/>
    <property type="molecule type" value="Genomic_DNA"/>
</dbReference>
<evidence type="ECO:0000256" key="4">
    <source>
        <dbReference type="ARBA" id="ARBA00022692"/>
    </source>
</evidence>
<feature type="transmembrane region" description="Helical" evidence="7">
    <location>
        <begin position="77"/>
        <end position="98"/>
    </location>
</feature>
<dbReference type="PANTHER" id="PTHR33567:SF3">
    <property type="entry name" value="CHROMATE ION TRANSPORTER (EUROFUNG)"/>
    <property type="match status" value="1"/>
</dbReference>
<feature type="transmembrane region" description="Helical" evidence="7">
    <location>
        <begin position="258"/>
        <end position="281"/>
    </location>
</feature>
<dbReference type="PANTHER" id="PTHR33567">
    <property type="entry name" value="CHROMATE ION TRANSPORTER (EUROFUNG)"/>
    <property type="match status" value="1"/>
</dbReference>
<evidence type="ECO:0000313" key="8">
    <source>
        <dbReference type="EMBL" id="GHO58353.1"/>
    </source>
</evidence>
<evidence type="ECO:0000313" key="9">
    <source>
        <dbReference type="Proteomes" id="UP000654345"/>
    </source>
</evidence>
<comment type="caution">
    <text evidence="8">The sequence shown here is derived from an EMBL/GenBank/DDBJ whole genome shotgun (WGS) entry which is preliminary data.</text>
</comment>
<comment type="similarity">
    <text evidence="2">Belongs to the chromate ion transporter (CHR) (TC 2.A.51) family.</text>
</comment>
<feature type="transmembrane region" description="Helical" evidence="7">
    <location>
        <begin position="12"/>
        <end position="36"/>
    </location>
</feature>
<evidence type="ECO:0000256" key="7">
    <source>
        <dbReference type="SAM" id="Phobius"/>
    </source>
</evidence>
<dbReference type="InterPro" id="IPR014047">
    <property type="entry name" value="Chr_Tranpt_l_chain"/>
</dbReference>
<name>A0ABQ3V0B5_9CHLR</name>
<keyword evidence="6 7" id="KW-0472">Membrane</keyword>
<evidence type="ECO:0000256" key="3">
    <source>
        <dbReference type="ARBA" id="ARBA00022475"/>
    </source>
</evidence>